<sequence length="90" mass="9877">MLFPVGLCHAHTAVRTCHCDRRPRTGVVRSSTVPGPSALTFKVIRTLLAPAAPIFRGRRRAPPRTGAARAVTRRPAERSHKRLHGRVPSP</sequence>
<proteinExistence type="predicted"/>
<accession>A0ABN3JWD4</accession>
<feature type="compositionally biased region" description="Basic residues" evidence="1">
    <location>
        <begin position="79"/>
        <end position="90"/>
    </location>
</feature>
<organism evidence="2 3">
    <name type="scientific">Actinomadura vinacea</name>
    <dbReference type="NCBI Taxonomy" id="115336"/>
    <lineage>
        <taxon>Bacteria</taxon>
        <taxon>Bacillati</taxon>
        <taxon>Actinomycetota</taxon>
        <taxon>Actinomycetes</taxon>
        <taxon>Streptosporangiales</taxon>
        <taxon>Thermomonosporaceae</taxon>
        <taxon>Actinomadura</taxon>
    </lineage>
</organism>
<evidence type="ECO:0000256" key="1">
    <source>
        <dbReference type="SAM" id="MobiDB-lite"/>
    </source>
</evidence>
<evidence type="ECO:0000313" key="3">
    <source>
        <dbReference type="Proteomes" id="UP001501231"/>
    </source>
</evidence>
<dbReference type="Proteomes" id="UP001501231">
    <property type="component" value="Unassembled WGS sequence"/>
</dbReference>
<gene>
    <name evidence="2" type="ORF">GCM10010191_63580</name>
</gene>
<dbReference type="EMBL" id="BAAARW010000024">
    <property type="protein sequence ID" value="GAA2439513.1"/>
    <property type="molecule type" value="Genomic_DNA"/>
</dbReference>
<evidence type="ECO:0000313" key="2">
    <source>
        <dbReference type="EMBL" id="GAA2439513.1"/>
    </source>
</evidence>
<comment type="caution">
    <text evidence="2">The sequence shown here is derived from an EMBL/GenBank/DDBJ whole genome shotgun (WGS) entry which is preliminary data.</text>
</comment>
<name>A0ABN3JWD4_9ACTN</name>
<evidence type="ECO:0008006" key="4">
    <source>
        <dbReference type="Google" id="ProtNLM"/>
    </source>
</evidence>
<reference evidence="2 3" key="1">
    <citation type="journal article" date="2019" name="Int. J. Syst. Evol. Microbiol.">
        <title>The Global Catalogue of Microorganisms (GCM) 10K type strain sequencing project: providing services to taxonomists for standard genome sequencing and annotation.</title>
        <authorList>
            <consortium name="The Broad Institute Genomics Platform"/>
            <consortium name="The Broad Institute Genome Sequencing Center for Infectious Disease"/>
            <person name="Wu L."/>
            <person name="Ma J."/>
        </authorList>
    </citation>
    <scope>NUCLEOTIDE SEQUENCE [LARGE SCALE GENOMIC DNA]</scope>
    <source>
        <strain evidence="2 3">JCM 3325</strain>
    </source>
</reference>
<feature type="region of interest" description="Disordered" evidence="1">
    <location>
        <begin position="58"/>
        <end position="90"/>
    </location>
</feature>
<keyword evidence="3" id="KW-1185">Reference proteome</keyword>
<protein>
    <recommendedName>
        <fullName evidence="4">Secreted protein</fullName>
    </recommendedName>
</protein>